<name>A0A7C3PUA2_9CYAN</name>
<dbReference type="AlphaFoldDB" id="A0A7C3PUA2"/>
<sequence>MQPTDQSTQKLLGILFPILGIVLLLGAGLEGLVTYRFITLASRAEGKVVRLNASGAHPVVQFTPAGGAATEFSDSGYINYAVGDQVTVLYLKDTQNPSIPWTKIDTPGALWSEEITLVGLGAAMMIVGLYNRHQHKRR</sequence>
<proteinExistence type="predicted"/>
<protein>
    <submittedName>
        <fullName evidence="2">DUF3592 domain-containing protein</fullName>
    </submittedName>
</protein>
<feature type="transmembrane region" description="Helical" evidence="1">
    <location>
        <begin position="12"/>
        <end position="38"/>
    </location>
</feature>
<reference evidence="2" key="1">
    <citation type="journal article" date="2020" name="mSystems">
        <title>Genome- and Community-Level Interaction Insights into Carbon Utilization and Element Cycling Functions of Hydrothermarchaeota in Hydrothermal Sediment.</title>
        <authorList>
            <person name="Zhou Z."/>
            <person name="Liu Y."/>
            <person name="Xu W."/>
            <person name="Pan J."/>
            <person name="Luo Z.H."/>
            <person name="Li M."/>
        </authorList>
    </citation>
    <scope>NUCLEOTIDE SEQUENCE [LARGE SCALE GENOMIC DNA]</scope>
    <source>
        <strain evidence="2">SpSt-418</strain>
    </source>
</reference>
<accession>A0A7C3PUA2</accession>
<dbReference type="EMBL" id="DSRU01000405">
    <property type="protein sequence ID" value="HFN01382.1"/>
    <property type="molecule type" value="Genomic_DNA"/>
</dbReference>
<keyword evidence="1" id="KW-0472">Membrane</keyword>
<comment type="caution">
    <text evidence="2">The sequence shown here is derived from an EMBL/GenBank/DDBJ whole genome shotgun (WGS) entry which is preliminary data.</text>
</comment>
<evidence type="ECO:0000256" key="1">
    <source>
        <dbReference type="SAM" id="Phobius"/>
    </source>
</evidence>
<keyword evidence="1" id="KW-0812">Transmembrane</keyword>
<gene>
    <name evidence="2" type="ORF">ENR64_27280</name>
</gene>
<organism evidence="2">
    <name type="scientific">Oscillatoriales cyanobacterium SpSt-418</name>
    <dbReference type="NCBI Taxonomy" id="2282169"/>
    <lineage>
        <taxon>Bacteria</taxon>
        <taxon>Bacillati</taxon>
        <taxon>Cyanobacteriota</taxon>
        <taxon>Cyanophyceae</taxon>
        <taxon>Oscillatoriophycideae</taxon>
        <taxon>Oscillatoriales</taxon>
    </lineage>
</organism>
<evidence type="ECO:0000313" key="2">
    <source>
        <dbReference type="EMBL" id="HFN01382.1"/>
    </source>
</evidence>
<keyword evidence="1" id="KW-1133">Transmembrane helix</keyword>
<feature type="transmembrane region" description="Helical" evidence="1">
    <location>
        <begin position="110"/>
        <end position="130"/>
    </location>
</feature>